<reference evidence="12" key="1">
    <citation type="submission" date="2015-04" db="UniProtKB">
        <authorList>
            <consortium name="EnsemblPlants"/>
        </authorList>
    </citation>
    <scope>IDENTIFICATION</scope>
</reference>
<dbReference type="PANTHER" id="PTHR23155:SF1095">
    <property type="entry name" value="OS05G0250700 PROTEIN"/>
    <property type="match status" value="1"/>
</dbReference>
<name>A0A0E0M7B7_ORYPU</name>
<evidence type="ECO:0000256" key="4">
    <source>
        <dbReference type="ARBA" id="ARBA00022741"/>
    </source>
</evidence>
<dbReference type="SUPFAM" id="SSF52540">
    <property type="entry name" value="P-loop containing nucleoside triphosphate hydrolases"/>
    <property type="match status" value="1"/>
</dbReference>
<dbReference type="InterPro" id="IPR002182">
    <property type="entry name" value="NB-ARC"/>
</dbReference>
<evidence type="ECO:0000256" key="2">
    <source>
        <dbReference type="ARBA" id="ARBA00022614"/>
    </source>
</evidence>
<evidence type="ECO:0000313" key="13">
    <source>
        <dbReference type="Proteomes" id="UP000026962"/>
    </source>
</evidence>
<evidence type="ECO:0000256" key="6">
    <source>
        <dbReference type="ARBA" id="ARBA00023054"/>
    </source>
</evidence>
<dbReference type="PANTHER" id="PTHR23155">
    <property type="entry name" value="DISEASE RESISTANCE PROTEIN RP"/>
    <property type="match status" value="1"/>
</dbReference>
<reference evidence="12" key="2">
    <citation type="submission" date="2018-05" db="EMBL/GenBank/DDBJ databases">
        <title>OpunRS2 (Oryza punctata Reference Sequence Version 2).</title>
        <authorList>
            <person name="Zhang J."/>
            <person name="Kudrna D."/>
            <person name="Lee S."/>
            <person name="Talag J."/>
            <person name="Welchert J."/>
            <person name="Wing R.A."/>
        </authorList>
    </citation>
    <scope>NUCLEOTIDE SEQUENCE [LARGE SCALE GENOMIC DNA]</scope>
</reference>
<dbReference type="AlphaFoldDB" id="A0A0E0M7B7"/>
<dbReference type="InterPro" id="IPR038005">
    <property type="entry name" value="RX-like_CC"/>
</dbReference>
<keyword evidence="4" id="KW-0547">Nucleotide-binding</keyword>
<feature type="domain" description="Disease resistance R13L4/SHOC-2-like LRR" evidence="11">
    <location>
        <begin position="582"/>
        <end position="879"/>
    </location>
</feature>
<dbReference type="InterPro" id="IPR032675">
    <property type="entry name" value="LRR_dom_sf"/>
</dbReference>
<evidence type="ECO:0000259" key="10">
    <source>
        <dbReference type="Pfam" id="PF23559"/>
    </source>
</evidence>
<evidence type="ECO:0000256" key="7">
    <source>
        <dbReference type="SAM" id="MobiDB-lite"/>
    </source>
</evidence>
<dbReference type="SUPFAM" id="SSF52058">
    <property type="entry name" value="L domain-like"/>
    <property type="match status" value="1"/>
</dbReference>
<evidence type="ECO:0000259" key="9">
    <source>
        <dbReference type="Pfam" id="PF18052"/>
    </source>
</evidence>
<dbReference type="PRINTS" id="PR00364">
    <property type="entry name" value="DISEASERSIST"/>
</dbReference>
<keyword evidence="6" id="KW-0175">Coiled coil</keyword>
<dbReference type="FunFam" id="1.10.10.10:FF:000322">
    <property type="entry name" value="Probable disease resistance protein At1g63360"/>
    <property type="match status" value="1"/>
</dbReference>
<dbReference type="GO" id="GO:0043531">
    <property type="term" value="F:ADP binding"/>
    <property type="evidence" value="ECO:0007669"/>
    <property type="project" value="InterPro"/>
</dbReference>
<evidence type="ECO:0000259" key="8">
    <source>
        <dbReference type="Pfam" id="PF00931"/>
    </source>
</evidence>
<dbReference type="InterPro" id="IPR044974">
    <property type="entry name" value="Disease_R_plants"/>
</dbReference>
<dbReference type="InterPro" id="IPR041118">
    <property type="entry name" value="Rx_N"/>
</dbReference>
<comment type="similarity">
    <text evidence="1">Belongs to the disease resistance NB-LRR family.</text>
</comment>
<dbReference type="STRING" id="4537.A0A0E0M7B7"/>
<organism evidence="12">
    <name type="scientific">Oryza punctata</name>
    <name type="common">Red rice</name>
    <dbReference type="NCBI Taxonomy" id="4537"/>
    <lineage>
        <taxon>Eukaryota</taxon>
        <taxon>Viridiplantae</taxon>
        <taxon>Streptophyta</taxon>
        <taxon>Embryophyta</taxon>
        <taxon>Tracheophyta</taxon>
        <taxon>Spermatophyta</taxon>
        <taxon>Magnoliopsida</taxon>
        <taxon>Liliopsida</taxon>
        <taxon>Poales</taxon>
        <taxon>Poaceae</taxon>
        <taxon>BOP clade</taxon>
        <taxon>Oryzoideae</taxon>
        <taxon>Oryzeae</taxon>
        <taxon>Oryzinae</taxon>
        <taxon>Oryza</taxon>
    </lineage>
</organism>
<evidence type="ECO:0000256" key="5">
    <source>
        <dbReference type="ARBA" id="ARBA00022821"/>
    </source>
</evidence>
<dbReference type="eggNOG" id="KOG4658">
    <property type="taxonomic scope" value="Eukaryota"/>
</dbReference>
<feature type="domain" description="Disease resistance protein winged helix" evidence="10">
    <location>
        <begin position="434"/>
        <end position="508"/>
    </location>
</feature>
<dbReference type="OMA" id="KISHIMH"/>
<dbReference type="GO" id="GO:0042742">
    <property type="term" value="P:defense response to bacterium"/>
    <property type="evidence" value="ECO:0007669"/>
    <property type="project" value="UniProtKB-ARBA"/>
</dbReference>
<evidence type="ECO:0000256" key="1">
    <source>
        <dbReference type="ARBA" id="ARBA00008894"/>
    </source>
</evidence>
<sequence>MEMILDALASYLGEQFAKMVEDEAGMLLGASGEVEKLTDTLNRLKKFLADAERRHITDAKEGEYVHEWVRKLRDAMYDATDIVDDVHLKAEKRCASPSPGSCSNLPLLWCLQDPLFAHRIGSRVKELNERMDGLFKQADTDRLKSSSTPGNPHSGNPRRTAPGIIHEDIVSDKIEEDKRMLVDWLINRDKKDLVVAIQGVGGIGKTTLAKKIFNDQAIQDTFDVKIWLSVTQDFNEAHLLKTAIAMAMPDEQIPAVEDMALLQDALVKALRGKKLLLVMDDVWAEKAWDNGLDNVLRFSIAEACAPGTRVLVTTRNEDVAQAMKAAHVHRVTKLELPDSWTLLQKQVALSVSEIEIVRECGMKIAEKCDGLPLAIKVIGGVLRKKNATKNTWEEVLRNQIWSKTGLPGELNKAIYLSYEDLNPNLKQCFVYYSLFPKDETIGIDKIVSMWIAEGFIGKDVYSTQSGYSTQSVGLDYYKELIKRNLLEPQDDYYNQEHCIMHDVVRSFAQHVARYEALVFRDPQDNGILSSSKVHRLSISAKQIEWSDLRNQHCLRTLLLFGNIKLKPGDSLRILPSLRTIHDSLCRLKHLRYLELRYTDISALPCNIGRMKFLEHIGVRGCHRLAKLPSSIIKLDNLRHLSIDETKIRAIPRGFSRLLNLDLLWGFPVHSVAEGTAKHYWTLEDVGPLLQLRKLKLKGLENAPSTSAALAKLRTKGRLTSLELLCTSDETKEANFTAQQEQIKEVFDQLCPPKCLEELTIGGYYGDTLPGWIKMPAADIFKDLRRLNLQNLVSCIQLSDGLGQLPNLDFFVVDGAPCIKQIGHCLFFEQGQRNMDTNKSSRHAAFPKLHELHLKGMMEWEEWTWEKHVEAMPVLSVLHVRDCKLSHLPPGLPYQASALKRLCVRNVRNLSSMEGFSSVVKLEVYGNPNLERIVDLPSMQNLTIVNCPKLMLLDCVASVQIMQLGDHGMEMLPEYLRHMKLRHLKIVCSLNLLKLMSTKHDASRSEWEKISHIMHVEGFASDNGDGNLRWYMSYTRDPYNLETNITSS</sequence>
<feature type="domain" description="Disease resistance N-terminal" evidence="9">
    <location>
        <begin position="10"/>
        <end position="97"/>
    </location>
</feature>
<dbReference type="Gene3D" id="1.20.5.4130">
    <property type="match status" value="1"/>
</dbReference>
<dbReference type="InterPro" id="IPR055414">
    <property type="entry name" value="LRR_R13L4/SHOC2-like"/>
</dbReference>
<feature type="compositionally biased region" description="Polar residues" evidence="7">
    <location>
        <begin position="145"/>
        <end position="154"/>
    </location>
</feature>
<keyword evidence="3" id="KW-0677">Repeat</keyword>
<dbReference type="EnsemblPlants" id="OPUNC10G07620.4">
    <property type="protein sequence ID" value="OPUNC10G07620.4"/>
    <property type="gene ID" value="OPUNC10G07620"/>
</dbReference>
<dbReference type="Gramene" id="OPUNC10G07620.4">
    <property type="protein sequence ID" value="OPUNC10G07620.4"/>
    <property type="gene ID" value="OPUNC10G07620"/>
</dbReference>
<dbReference type="Gene3D" id="1.10.10.10">
    <property type="entry name" value="Winged helix-like DNA-binding domain superfamily/Winged helix DNA-binding domain"/>
    <property type="match status" value="1"/>
</dbReference>
<dbReference type="Gene3D" id="3.80.10.10">
    <property type="entry name" value="Ribonuclease Inhibitor"/>
    <property type="match status" value="1"/>
</dbReference>
<dbReference type="SMART" id="SM00369">
    <property type="entry name" value="LRR_TYP"/>
    <property type="match status" value="3"/>
</dbReference>
<evidence type="ECO:0000259" key="11">
    <source>
        <dbReference type="Pfam" id="PF23598"/>
    </source>
</evidence>
<keyword evidence="13" id="KW-1185">Reference proteome</keyword>
<dbReference type="InterPro" id="IPR058922">
    <property type="entry name" value="WHD_DRP"/>
</dbReference>
<evidence type="ECO:0000313" key="12">
    <source>
        <dbReference type="EnsemblPlants" id="OPUNC10G07620.4"/>
    </source>
</evidence>
<dbReference type="InterPro" id="IPR003591">
    <property type="entry name" value="Leu-rich_rpt_typical-subtyp"/>
</dbReference>
<dbReference type="Pfam" id="PF00931">
    <property type="entry name" value="NB-ARC"/>
    <property type="match status" value="1"/>
</dbReference>
<feature type="domain" description="NB-ARC" evidence="8">
    <location>
        <begin position="175"/>
        <end position="348"/>
    </location>
</feature>
<dbReference type="GO" id="GO:0002758">
    <property type="term" value="P:innate immune response-activating signaling pathway"/>
    <property type="evidence" value="ECO:0007669"/>
    <property type="project" value="UniProtKB-ARBA"/>
</dbReference>
<keyword evidence="5" id="KW-0611">Plant defense</keyword>
<dbReference type="Pfam" id="PF18052">
    <property type="entry name" value="Rx_N"/>
    <property type="match status" value="1"/>
</dbReference>
<dbReference type="Gene3D" id="3.40.50.300">
    <property type="entry name" value="P-loop containing nucleotide triphosphate hydrolases"/>
    <property type="match status" value="1"/>
</dbReference>
<feature type="region of interest" description="Disordered" evidence="7">
    <location>
        <begin position="138"/>
        <end position="162"/>
    </location>
</feature>
<proteinExistence type="inferred from homology"/>
<dbReference type="GO" id="GO:0009626">
    <property type="term" value="P:plant-type hypersensitive response"/>
    <property type="evidence" value="ECO:0007669"/>
    <property type="project" value="UniProtKB-ARBA"/>
</dbReference>
<dbReference type="Pfam" id="PF23598">
    <property type="entry name" value="LRR_14"/>
    <property type="match status" value="1"/>
</dbReference>
<dbReference type="Pfam" id="PF23559">
    <property type="entry name" value="WHD_DRP"/>
    <property type="match status" value="1"/>
</dbReference>
<dbReference type="InterPro" id="IPR027417">
    <property type="entry name" value="P-loop_NTPase"/>
</dbReference>
<protein>
    <submittedName>
        <fullName evidence="12">Uncharacterized protein</fullName>
    </submittedName>
</protein>
<accession>A0A0E0M7B7</accession>
<dbReference type="CDD" id="cd14798">
    <property type="entry name" value="RX-CC_like"/>
    <property type="match status" value="1"/>
</dbReference>
<dbReference type="Proteomes" id="UP000026962">
    <property type="component" value="Chromosome 10"/>
</dbReference>
<dbReference type="InterPro" id="IPR036388">
    <property type="entry name" value="WH-like_DNA-bd_sf"/>
</dbReference>
<keyword evidence="2" id="KW-0433">Leucine-rich repeat</keyword>
<evidence type="ECO:0000256" key="3">
    <source>
        <dbReference type="ARBA" id="ARBA00022737"/>
    </source>
</evidence>